<sequence length="100" mass="11408">MNNQRKKTARPSFNMLKRARNRVSTVSQLAKRFSKGLLSGQGPMKLVMAFIAFLRFLAIPPTAGILARWGSFKKNGAIKVLRGFKKEISNMLNIMNRRRK</sequence>
<evidence type="ECO:0000259" key="1">
    <source>
        <dbReference type="Pfam" id="PF01003"/>
    </source>
</evidence>
<dbReference type="FunFam" id="1.10.10.930:FF:000001">
    <property type="entry name" value="Genome polyprotein"/>
    <property type="match status" value="1"/>
</dbReference>
<organism evidence="2">
    <name type="scientific">Dengue virus type 1</name>
    <name type="common">DENV-1</name>
    <dbReference type="NCBI Taxonomy" id="11053"/>
    <lineage>
        <taxon>Viruses</taxon>
        <taxon>Riboviria</taxon>
        <taxon>Orthornavirae</taxon>
        <taxon>Kitrinoviricota</taxon>
        <taxon>Flasuviricetes</taxon>
        <taxon>Amarillovirales</taxon>
        <taxon>Flaviviridae</taxon>
        <taxon>Orthoflavivirus</taxon>
        <taxon>Orthoflavivirus denguei</taxon>
        <taxon>Dengue virus</taxon>
    </lineage>
</organism>
<accession>A0A1B4XSV1</accession>
<name>A0A1B4XSV1_DENV1</name>
<dbReference type="Pfam" id="PF01003">
    <property type="entry name" value="Flavi_capsid"/>
    <property type="match status" value="1"/>
</dbReference>
<dbReference type="GO" id="GO:0005198">
    <property type="term" value="F:structural molecule activity"/>
    <property type="evidence" value="ECO:0007669"/>
    <property type="project" value="InterPro"/>
</dbReference>
<dbReference type="SUPFAM" id="SSF101257">
    <property type="entry name" value="Flavivirus capsid protein C"/>
    <property type="match status" value="1"/>
</dbReference>
<dbReference type="InterPro" id="IPR037172">
    <property type="entry name" value="Flavi_capsidC_sf"/>
</dbReference>
<proteinExistence type="predicted"/>
<dbReference type="InterPro" id="IPR001122">
    <property type="entry name" value="Flavi_capsidC"/>
</dbReference>
<dbReference type="Gene3D" id="1.10.10.930">
    <property type="match status" value="1"/>
</dbReference>
<reference evidence="2" key="1">
    <citation type="submission" date="2016-01" db="EMBL/GenBank/DDBJ databases">
        <title>Prevalence of Dengue virus in Bihar, Patna.</title>
        <authorList>
            <person name="Kalyani"/>
            <person name="Sahoo G.C."/>
            <person name="Sindhuprava Rana"/>
            <person name="Rishikesh Kumar"/>
            <person name="Rani Mansuri"/>
            <person name="Yousuf Ansari"/>
            <person name="Manas Ranjan Dikhit"/>
            <person name="VNR Das"/>
            <person name="Krishna Pandey"/>
            <person name="Pradeep Das"/>
        </authorList>
    </citation>
    <scope>NUCLEOTIDE SEQUENCE</scope>
    <source>
        <strain evidence="2">RMRIVIRO004</strain>
    </source>
</reference>
<evidence type="ECO:0000313" key="2">
    <source>
        <dbReference type="EMBL" id="BAV37880.1"/>
    </source>
</evidence>
<dbReference type="GO" id="GO:0019028">
    <property type="term" value="C:viral capsid"/>
    <property type="evidence" value="ECO:0007669"/>
    <property type="project" value="InterPro"/>
</dbReference>
<protein>
    <submittedName>
        <fullName evidence="2">Capisid protein</fullName>
    </submittedName>
</protein>
<dbReference type="EMBL" id="LC114982">
    <property type="protein sequence ID" value="BAV37880.1"/>
    <property type="molecule type" value="Genomic_RNA"/>
</dbReference>
<feature type="domain" description="Capsid protein C flavivirus" evidence="1">
    <location>
        <begin position="5"/>
        <end position="100"/>
    </location>
</feature>